<reference evidence="6 7" key="1">
    <citation type="submission" date="2017-05" db="EMBL/GenBank/DDBJ databases">
        <title>Genomic insights into alkan degradation activity of Oleiphilus messinensis.</title>
        <authorList>
            <person name="Kozyavkin S.A."/>
            <person name="Slesarev A.I."/>
            <person name="Golyshin P.N."/>
            <person name="Korzhenkov A."/>
            <person name="Golyshina O.N."/>
            <person name="Toshchakov S.V."/>
        </authorList>
    </citation>
    <scope>NUCLEOTIDE SEQUENCE [LARGE SCALE GENOMIC DNA]</scope>
    <source>
        <strain evidence="6 7">ME102</strain>
    </source>
</reference>
<evidence type="ECO:0000313" key="7">
    <source>
        <dbReference type="Proteomes" id="UP000196027"/>
    </source>
</evidence>
<accession>A0A1Y0I7Q3</accession>
<name>A0A1Y0I7Q3_9GAMM</name>
<dbReference type="SUPFAM" id="SSF53850">
    <property type="entry name" value="Periplasmic binding protein-like II"/>
    <property type="match status" value="1"/>
</dbReference>
<dbReference type="InterPro" id="IPR001638">
    <property type="entry name" value="Solute-binding_3/MltF_N"/>
</dbReference>
<protein>
    <submittedName>
        <fullName evidence="6">Lytic transglycosylase</fullName>
    </submittedName>
</protein>
<evidence type="ECO:0000256" key="1">
    <source>
        <dbReference type="ARBA" id="ARBA00004339"/>
    </source>
</evidence>
<keyword evidence="7" id="KW-1185">Reference proteome</keyword>
<feature type="domain" description="Solute-binding protein family 3/N-terminal" evidence="5">
    <location>
        <begin position="79"/>
        <end position="321"/>
    </location>
</feature>
<dbReference type="KEGG" id="ome:OLMES_1397"/>
<evidence type="ECO:0000256" key="2">
    <source>
        <dbReference type="ARBA" id="ARBA00010333"/>
    </source>
</evidence>
<dbReference type="EMBL" id="CP021425">
    <property type="protein sequence ID" value="ARU55474.1"/>
    <property type="molecule type" value="Genomic_DNA"/>
</dbReference>
<gene>
    <name evidence="6" type="ORF">OLMES_1397</name>
</gene>
<dbReference type="InterPro" id="IPR023346">
    <property type="entry name" value="Lysozyme-like_dom_sf"/>
</dbReference>
<keyword evidence="4" id="KW-0998">Cell outer membrane</keyword>
<keyword evidence="3" id="KW-0732">Signal</keyword>
<organism evidence="6 7">
    <name type="scientific">Oleiphilus messinensis</name>
    <dbReference type="NCBI Taxonomy" id="141451"/>
    <lineage>
        <taxon>Bacteria</taxon>
        <taxon>Pseudomonadati</taxon>
        <taxon>Pseudomonadota</taxon>
        <taxon>Gammaproteobacteria</taxon>
        <taxon>Oceanospirillales</taxon>
        <taxon>Oleiphilaceae</taxon>
        <taxon>Oleiphilus</taxon>
    </lineage>
</organism>
<dbReference type="Gene3D" id="1.10.530.10">
    <property type="match status" value="1"/>
</dbReference>
<dbReference type="InterPro" id="IPR008258">
    <property type="entry name" value="Transglycosylase_SLT_dom_1"/>
</dbReference>
<dbReference type="CDD" id="cd01009">
    <property type="entry name" value="PBP2_YfhD_N"/>
    <property type="match status" value="1"/>
</dbReference>
<dbReference type="GO" id="GO:0009279">
    <property type="term" value="C:cell outer membrane"/>
    <property type="evidence" value="ECO:0007669"/>
    <property type="project" value="UniProtKB-SubCell"/>
</dbReference>
<dbReference type="Pfam" id="PF00497">
    <property type="entry name" value="SBP_bac_3"/>
    <property type="match status" value="1"/>
</dbReference>
<comment type="subcellular location">
    <subcellularLocation>
        <location evidence="1">Cell outer membrane</location>
        <topology evidence="1">Peripheral membrane protein</topology>
    </subcellularLocation>
</comment>
<dbReference type="SMART" id="SM00062">
    <property type="entry name" value="PBPb"/>
    <property type="match status" value="1"/>
</dbReference>
<evidence type="ECO:0000256" key="4">
    <source>
        <dbReference type="ARBA" id="ARBA00023237"/>
    </source>
</evidence>
<keyword evidence="4" id="KW-0472">Membrane</keyword>
<sequence length="540" mass="61087">MQLFQKQKSMTVILFSMWFVLINLLSGCQPDSDDHGIRSVSPEQKQQEKERDRIEAELLSKLDVEKYQGDLPVLLDKKVIRALVTYSPTDFFLHDGHILGLQADALREFEKQLNQGVRKAKDKVRIKFVPVPFNRLIPALNEGVGDIAAGMLTVTTERQALADFVAGHLDSVDEVVVRFKNAPAISSLSDLQGKEVHLMRGSSYVEHLKQYNQKQADLGHTVITGIETDSRLLSEDILELVNAGIFQYTIVDGYKARLWSTYLDQIVIEQNVVLATGNQIGWAIRKNSPELHKALQHFFETKAKKGTLFGNMLNKRYLEPNRWLKNPLQSNDRDKLNKILPLFQKYGDQYNIMPLALAAQAYQESKFNQALRSHRGALGIMQLLPSTAKDKNIGIKKIDTLEPNIHAGAKYLAFLRDRYFSDPAISEQDRLFFSWAAYNAGPAKVSKMRNLAEEMGLDRNRWFGNVEHAAARLIGNETVDYVSHIFKYYTAYTLANYLVSDKNDVLKTIPSDTNNTLSVCETAFCDTLQPKDNGATTTPN</sequence>
<dbReference type="Proteomes" id="UP000196027">
    <property type="component" value="Chromosome"/>
</dbReference>
<dbReference type="PANTHER" id="PTHR35936:SF19">
    <property type="entry name" value="AMINO-ACID-BINDING PROTEIN YXEM-RELATED"/>
    <property type="match status" value="1"/>
</dbReference>
<evidence type="ECO:0000259" key="5">
    <source>
        <dbReference type="SMART" id="SM00062"/>
    </source>
</evidence>
<dbReference type="SUPFAM" id="SSF53955">
    <property type="entry name" value="Lysozyme-like"/>
    <property type="match status" value="1"/>
</dbReference>
<dbReference type="AlphaFoldDB" id="A0A1Y0I7Q3"/>
<proteinExistence type="inferred from homology"/>
<comment type="similarity">
    <text evidence="2">Belongs to the bacterial solute-binding protein 3 family.</text>
</comment>
<dbReference type="PROSITE" id="PS51257">
    <property type="entry name" value="PROKAR_LIPOPROTEIN"/>
    <property type="match status" value="1"/>
</dbReference>
<dbReference type="CDD" id="cd13403">
    <property type="entry name" value="MLTF-like"/>
    <property type="match status" value="1"/>
</dbReference>
<dbReference type="PANTHER" id="PTHR35936">
    <property type="entry name" value="MEMBRANE-BOUND LYTIC MUREIN TRANSGLYCOSYLASE F"/>
    <property type="match status" value="1"/>
</dbReference>
<evidence type="ECO:0000256" key="3">
    <source>
        <dbReference type="ARBA" id="ARBA00022729"/>
    </source>
</evidence>
<dbReference type="Gene3D" id="3.40.190.10">
    <property type="entry name" value="Periplasmic binding protein-like II"/>
    <property type="match status" value="2"/>
</dbReference>
<evidence type="ECO:0000313" key="6">
    <source>
        <dbReference type="EMBL" id="ARU55474.1"/>
    </source>
</evidence>
<dbReference type="RefSeq" id="WP_198343248.1">
    <property type="nucleotide sequence ID" value="NZ_CP021425.1"/>
</dbReference>
<dbReference type="Pfam" id="PF01464">
    <property type="entry name" value="SLT"/>
    <property type="match status" value="1"/>
</dbReference>